<dbReference type="AlphaFoldDB" id="A0A7D5L933"/>
<dbReference type="RefSeq" id="WP_179267413.1">
    <property type="nucleotide sequence ID" value="NZ_CP058579.1"/>
</dbReference>
<reference evidence="3 4" key="1">
    <citation type="submission" date="2020-06" db="EMBL/GenBank/DDBJ databases">
        <title>NJ-3-1, isolated from saline soil.</title>
        <authorList>
            <person name="Cui H.L."/>
            <person name="Shi X."/>
        </authorList>
    </citation>
    <scope>NUCLEOTIDE SEQUENCE [LARGE SCALE GENOMIC DNA]</scope>
    <source>
        <strain evidence="3 4">NJ-3-1</strain>
    </source>
</reference>
<sequence>MVDTRLLVRIDAFLGLFALCLVLATFYLVVRAPLVGFAALVVLGLGLYGLGSYVSGFLDGAGDVPGLSVGDGASDAAAGGVETDDVGEGRGGEPGAAIGPDADARE</sequence>
<gene>
    <name evidence="3" type="ORF">HUG12_03320</name>
</gene>
<evidence type="ECO:0000313" key="3">
    <source>
        <dbReference type="EMBL" id="QLG60827.1"/>
    </source>
</evidence>
<evidence type="ECO:0000313" key="4">
    <source>
        <dbReference type="Proteomes" id="UP000509626"/>
    </source>
</evidence>
<organism evidence="3 4">
    <name type="scientific">Halorarum salinum</name>
    <dbReference type="NCBI Taxonomy" id="2743089"/>
    <lineage>
        <taxon>Archaea</taxon>
        <taxon>Methanobacteriati</taxon>
        <taxon>Methanobacteriota</taxon>
        <taxon>Stenosarchaea group</taxon>
        <taxon>Halobacteria</taxon>
        <taxon>Halobacteriales</taxon>
        <taxon>Haloferacaceae</taxon>
        <taxon>Halorarum</taxon>
    </lineage>
</organism>
<evidence type="ECO:0000256" key="1">
    <source>
        <dbReference type="SAM" id="MobiDB-lite"/>
    </source>
</evidence>
<accession>A0A7D5L933</accession>
<keyword evidence="2" id="KW-1133">Transmembrane helix</keyword>
<feature type="transmembrane region" description="Helical" evidence="2">
    <location>
        <begin position="12"/>
        <end position="30"/>
    </location>
</feature>
<name>A0A7D5L933_9EURY</name>
<dbReference type="GeneID" id="56036457"/>
<dbReference type="KEGG" id="halu:HUG12_03320"/>
<dbReference type="EMBL" id="CP058579">
    <property type="protein sequence ID" value="QLG60827.1"/>
    <property type="molecule type" value="Genomic_DNA"/>
</dbReference>
<protein>
    <submittedName>
        <fullName evidence="3">Uncharacterized protein</fullName>
    </submittedName>
</protein>
<dbReference type="Proteomes" id="UP000509626">
    <property type="component" value="Chromosome"/>
</dbReference>
<feature type="transmembrane region" description="Helical" evidence="2">
    <location>
        <begin position="37"/>
        <end position="58"/>
    </location>
</feature>
<proteinExistence type="predicted"/>
<feature type="region of interest" description="Disordered" evidence="1">
    <location>
        <begin position="74"/>
        <end position="106"/>
    </location>
</feature>
<evidence type="ECO:0000256" key="2">
    <source>
        <dbReference type="SAM" id="Phobius"/>
    </source>
</evidence>
<keyword evidence="2" id="KW-0812">Transmembrane</keyword>
<keyword evidence="4" id="KW-1185">Reference proteome</keyword>
<keyword evidence="2" id="KW-0472">Membrane</keyword>